<reference evidence="2 3" key="1">
    <citation type="submission" date="2019-12" db="EMBL/GenBank/DDBJ databases">
        <title>Nesterenkonia muleiensis sp. nov., a novel actinobacterium isolated from sap of Populus euphratica.</title>
        <authorList>
            <person name="Wang R."/>
        </authorList>
    </citation>
    <scope>NUCLEOTIDE SEQUENCE [LARGE SCALE GENOMIC DNA]</scope>
    <source>
        <strain evidence="2 3">F10</strain>
    </source>
</reference>
<dbReference type="Gene3D" id="1.10.260.40">
    <property type="entry name" value="lambda repressor-like DNA-binding domains"/>
    <property type="match status" value="1"/>
</dbReference>
<proteinExistence type="predicted"/>
<dbReference type="CDD" id="cd00093">
    <property type="entry name" value="HTH_XRE"/>
    <property type="match status" value="1"/>
</dbReference>
<dbReference type="SMART" id="SM00530">
    <property type="entry name" value="HTH_XRE"/>
    <property type="match status" value="1"/>
</dbReference>
<organism evidence="2 3">
    <name type="scientific">Nesterenkonia alkaliphila</name>
    <dbReference type="NCBI Taxonomy" id="1463631"/>
    <lineage>
        <taxon>Bacteria</taxon>
        <taxon>Bacillati</taxon>
        <taxon>Actinomycetota</taxon>
        <taxon>Actinomycetes</taxon>
        <taxon>Micrococcales</taxon>
        <taxon>Micrococcaceae</taxon>
        <taxon>Nesterenkonia</taxon>
    </lineage>
</organism>
<keyword evidence="3" id="KW-1185">Reference proteome</keyword>
<evidence type="ECO:0000259" key="1">
    <source>
        <dbReference type="PROSITE" id="PS50943"/>
    </source>
</evidence>
<dbReference type="GO" id="GO:0003677">
    <property type="term" value="F:DNA binding"/>
    <property type="evidence" value="ECO:0007669"/>
    <property type="project" value="InterPro"/>
</dbReference>
<dbReference type="PROSITE" id="PS50943">
    <property type="entry name" value="HTH_CROC1"/>
    <property type="match status" value="1"/>
</dbReference>
<feature type="domain" description="HTH cro/C1-type" evidence="1">
    <location>
        <begin position="14"/>
        <end position="70"/>
    </location>
</feature>
<dbReference type="Proteomes" id="UP000460157">
    <property type="component" value="Unassembled WGS sequence"/>
</dbReference>
<dbReference type="InterPro" id="IPR010982">
    <property type="entry name" value="Lambda_DNA-bd_dom_sf"/>
</dbReference>
<dbReference type="EMBL" id="WRPM01000070">
    <property type="protein sequence ID" value="MVT26660.1"/>
    <property type="molecule type" value="Genomic_DNA"/>
</dbReference>
<dbReference type="InterPro" id="IPR001387">
    <property type="entry name" value="Cro/C1-type_HTH"/>
</dbReference>
<protein>
    <submittedName>
        <fullName evidence="2">Helix-turn-helix domain-containing protein</fullName>
    </submittedName>
</protein>
<gene>
    <name evidence="2" type="ORF">GNZ21_09870</name>
</gene>
<name>A0A7K1UJL9_9MICC</name>
<dbReference type="RefSeq" id="WP_188503400.1">
    <property type="nucleotide sequence ID" value="NZ_BMFX01000002.1"/>
</dbReference>
<dbReference type="SUPFAM" id="SSF47413">
    <property type="entry name" value="lambda repressor-like DNA-binding domains"/>
    <property type="match status" value="1"/>
</dbReference>
<comment type="caution">
    <text evidence="2">The sequence shown here is derived from an EMBL/GenBank/DDBJ whole genome shotgun (WGS) entry which is preliminary data.</text>
</comment>
<evidence type="ECO:0000313" key="3">
    <source>
        <dbReference type="Proteomes" id="UP000460157"/>
    </source>
</evidence>
<accession>A0A7K1UJL9</accession>
<evidence type="ECO:0000313" key="2">
    <source>
        <dbReference type="EMBL" id="MVT26660.1"/>
    </source>
</evidence>
<dbReference type="Pfam" id="PF01381">
    <property type="entry name" value="HTH_3"/>
    <property type="match status" value="1"/>
</dbReference>
<sequence>MAIGELHRRVGANLRRLRKQRGVSQARFAEEELEGLHRVYYGGIERGEQNLSLSAIEDYASRLGIDPLELFRDPEDAEQAPPAAD</sequence>
<dbReference type="AlphaFoldDB" id="A0A7K1UJL9"/>